<dbReference type="EMBL" id="JAAAXJ010000005">
    <property type="protein sequence ID" value="NBJ24906.1"/>
    <property type="molecule type" value="Genomic_DNA"/>
</dbReference>
<evidence type="ECO:0000313" key="2">
    <source>
        <dbReference type="EMBL" id="NBJ24906.1"/>
    </source>
</evidence>
<keyword evidence="3" id="KW-1185">Reference proteome</keyword>
<comment type="caution">
    <text evidence="2">The sequence shown here is derived from an EMBL/GenBank/DDBJ whole genome shotgun (WGS) entry which is preliminary data.</text>
</comment>
<keyword evidence="1" id="KW-0812">Transmembrane</keyword>
<name>A0ABW9Z1G9_9HYPH</name>
<dbReference type="Proteomes" id="UP000818323">
    <property type="component" value="Unassembled WGS sequence"/>
</dbReference>
<evidence type="ECO:0000313" key="3">
    <source>
        <dbReference type="Proteomes" id="UP000818323"/>
    </source>
</evidence>
<keyword evidence="1" id="KW-0472">Membrane</keyword>
<dbReference type="RefSeq" id="WP_161723298.1">
    <property type="nucleotide sequence ID" value="NZ_JAAAXI010000008.1"/>
</dbReference>
<keyword evidence="1" id="KW-1133">Transmembrane helix</keyword>
<reference evidence="2 3" key="1">
    <citation type="submission" date="2020-01" db="EMBL/GenBank/DDBJ databases">
        <title>Microvirga sp. nov., an arsenate reduction bacterium isolated from Tibet hotspring sediments.</title>
        <authorList>
            <person name="Yuan C.-G."/>
        </authorList>
    </citation>
    <scope>NUCLEOTIDE SEQUENCE [LARGE SCALE GENOMIC DNA]</scope>
    <source>
        <strain evidence="2 3">SYSU G3D203</strain>
    </source>
</reference>
<feature type="transmembrane region" description="Helical" evidence="1">
    <location>
        <begin position="64"/>
        <end position="82"/>
    </location>
</feature>
<proteinExistence type="predicted"/>
<accession>A0ABW9Z1G9</accession>
<feature type="transmembrane region" description="Helical" evidence="1">
    <location>
        <begin position="6"/>
        <end position="29"/>
    </location>
</feature>
<organism evidence="2 3">
    <name type="scientific">Microvirga arsenatis</name>
    <dbReference type="NCBI Taxonomy" id="2692265"/>
    <lineage>
        <taxon>Bacteria</taxon>
        <taxon>Pseudomonadati</taxon>
        <taxon>Pseudomonadota</taxon>
        <taxon>Alphaproteobacteria</taxon>
        <taxon>Hyphomicrobiales</taxon>
        <taxon>Methylobacteriaceae</taxon>
        <taxon>Microvirga</taxon>
    </lineage>
</organism>
<evidence type="ECO:0008006" key="4">
    <source>
        <dbReference type="Google" id="ProtNLM"/>
    </source>
</evidence>
<protein>
    <recommendedName>
        <fullName evidence="4">DUF2306 domain-containing protein</fullName>
    </recommendedName>
</protein>
<feature type="transmembrane region" description="Helical" evidence="1">
    <location>
        <begin position="135"/>
        <end position="155"/>
    </location>
</feature>
<evidence type="ECO:0000256" key="1">
    <source>
        <dbReference type="SAM" id="Phobius"/>
    </source>
</evidence>
<feature type="transmembrane region" description="Helical" evidence="1">
    <location>
        <begin position="94"/>
        <end position="115"/>
    </location>
</feature>
<sequence length="164" mass="17694">MSYLTAFTIFHTVISLIAIGAGAFAIIGLFRGGSFRSGTNVFLVTAVATNVTGFLFPFRGVTPAMIVGVIALVVLAVVLVAFYRYRVAQSWRWIYAAGMVASLYLLVFVGVVQAFQKIAFLNGLAPTQSEPPFVIAQGVTLVFFAIVGWTAARSYRPEAVLARF</sequence>
<gene>
    <name evidence="2" type="ORF">GR303_11130</name>
</gene>